<name>A0A9Q3CXT7_9BASI</name>
<organism evidence="1 2">
    <name type="scientific">Austropuccinia psidii MF-1</name>
    <dbReference type="NCBI Taxonomy" id="1389203"/>
    <lineage>
        <taxon>Eukaryota</taxon>
        <taxon>Fungi</taxon>
        <taxon>Dikarya</taxon>
        <taxon>Basidiomycota</taxon>
        <taxon>Pucciniomycotina</taxon>
        <taxon>Pucciniomycetes</taxon>
        <taxon>Pucciniales</taxon>
        <taxon>Sphaerophragmiaceae</taxon>
        <taxon>Austropuccinia</taxon>
    </lineage>
</organism>
<evidence type="ECO:0000313" key="1">
    <source>
        <dbReference type="EMBL" id="MBW0491640.1"/>
    </source>
</evidence>
<dbReference type="Proteomes" id="UP000765509">
    <property type="component" value="Unassembled WGS sequence"/>
</dbReference>
<evidence type="ECO:0008006" key="3">
    <source>
        <dbReference type="Google" id="ProtNLM"/>
    </source>
</evidence>
<dbReference type="OrthoDB" id="6776860at2759"/>
<sequence length="279" mass="32261">MPLTWSLKQKERLCALHPDMSDSIINMKIFRKCGRKLEHAINCRCAEPCSKEDYINEMEHSITRTGIVVSPNENTCREEFVTDQIVEAHINPSLSSKMRPKLIDVLYTYKNSFASDNRLLGAITGHEVDVTLNIDKPYPPILRRPAYPESPRARYALEKHIQELIKVGLIRKVGNNEEVEVKTPVIIAWHNYKCRMVGDFRALNTYTVPDRYPICRIQGTFTQLSKAKYITSMDALKGFYYNISNPKPRNYLELSLTVVFMNIVECQLELEILHLIIKE</sequence>
<dbReference type="PANTHER" id="PTHR24559:SF444">
    <property type="entry name" value="REVERSE TRANSCRIPTASE DOMAIN-CONTAINING PROTEIN"/>
    <property type="match status" value="1"/>
</dbReference>
<dbReference type="InterPro" id="IPR043502">
    <property type="entry name" value="DNA/RNA_pol_sf"/>
</dbReference>
<comment type="caution">
    <text evidence="1">The sequence shown here is derived from an EMBL/GenBank/DDBJ whole genome shotgun (WGS) entry which is preliminary data.</text>
</comment>
<dbReference type="PANTHER" id="PTHR24559">
    <property type="entry name" value="TRANSPOSON TY3-I GAG-POL POLYPROTEIN"/>
    <property type="match status" value="1"/>
</dbReference>
<dbReference type="InterPro" id="IPR043128">
    <property type="entry name" value="Rev_trsase/Diguanyl_cyclase"/>
</dbReference>
<dbReference type="SUPFAM" id="SSF56672">
    <property type="entry name" value="DNA/RNA polymerases"/>
    <property type="match status" value="1"/>
</dbReference>
<dbReference type="EMBL" id="AVOT02011189">
    <property type="protein sequence ID" value="MBW0491640.1"/>
    <property type="molecule type" value="Genomic_DNA"/>
</dbReference>
<protein>
    <recommendedName>
        <fullName evidence="3">Reverse transcriptase domain-containing protein</fullName>
    </recommendedName>
</protein>
<dbReference type="AlphaFoldDB" id="A0A9Q3CXT7"/>
<dbReference type="Gene3D" id="3.30.70.270">
    <property type="match status" value="1"/>
</dbReference>
<proteinExistence type="predicted"/>
<accession>A0A9Q3CXT7</accession>
<evidence type="ECO:0000313" key="2">
    <source>
        <dbReference type="Proteomes" id="UP000765509"/>
    </source>
</evidence>
<gene>
    <name evidence="1" type="ORF">O181_031355</name>
</gene>
<keyword evidence="2" id="KW-1185">Reference proteome</keyword>
<dbReference type="InterPro" id="IPR053134">
    <property type="entry name" value="RNA-dir_DNA_polymerase"/>
</dbReference>
<reference evidence="1" key="1">
    <citation type="submission" date="2021-03" db="EMBL/GenBank/DDBJ databases">
        <title>Draft genome sequence of rust myrtle Austropuccinia psidii MF-1, a brazilian biotype.</title>
        <authorList>
            <person name="Quecine M.C."/>
            <person name="Pachon D.M.R."/>
            <person name="Bonatelli M.L."/>
            <person name="Correr F.H."/>
            <person name="Franceschini L.M."/>
            <person name="Leite T.F."/>
            <person name="Margarido G.R.A."/>
            <person name="Almeida C.A."/>
            <person name="Ferrarezi J.A."/>
            <person name="Labate C.A."/>
        </authorList>
    </citation>
    <scope>NUCLEOTIDE SEQUENCE</scope>
    <source>
        <strain evidence="1">MF-1</strain>
    </source>
</reference>
<dbReference type="Gene3D" id="3.10.10.10">
    <property type="entry name" value="HIV Type 1 Reverse Transcriptase, subunit A, domain 1"/>
    <property type="match status" value="1"/>
</dbReference>